<keyword evidence="7" id="KW-0067">ATP-binding</keyword>
<evidence type="ECO:0000256" key="4">
    <source>
        <dbReference type="ARBA" id="ARBA00022679"/>
    </source>
</evidence>
<dbReference type="GO" id="GO:1901992">
    <property type="term" value="P:positive regulation of mitotic cell cycle phase transition"/>
    <property type="evidence" value="ECO:0007669"/>
    <property type="project" value="UniProtKB-ARBA"/>
</dbReference>
<evidence type="ECO:0000259" key="13">
    <source>
        <dbReference type="PROSITE" id="PS50110"/>
    </source>
</evidence>
<reference evidence="16" key="1">
    <citation type="submission" date="2023-07" db="EMBL/GenBank/DDBJ databases">
        <title>A draft genome of Kazachstania heterogenica Y-27499.</title>
        <authorList>
            <person name="Donic C."/>
            <person name="Kralova J.S."/>
            <person name="Fidel L."/>
            <person name="Ben-Dor S."/>
            <person name="Jung S."/>
        </authorList>
    </citation>
    <scope>NUCLEOTIDE SEQUENCE [LARGE SCALE GENOMIC DNA]</scope>
    <source>
        <strain evidence="16">Y27499</strain>
    </source>
</reference>
<evidence type="ECO:0000256" key="1">
    <source>
        <dbReference type="ARBA" id="ARBA00012513"/>
    </source>
</evidence>
<feature type="domain" description="Response regulatory" evidence="13">
    <location>
        <begin position="1610"/>
        <end position="1724"/>
    </location>
</feature>
<dbReference type="GO" id="GO:0005737">
    <property type="term" value="C:cytoplasm"/>
    <property type="evidence" value="ECO:0007669"/>
    <property type="project" value="TreeGrafter"/>
</dbReference>
<dbReference type="InterPro" id="IPR011009">
    <property type="entry name" value="Kinase-like_dom_sf"/>
</dbReference>
<feature type="region of interest" description="Disordered" evidence="11">
    <location>
        <begin position="1306"/>
        <end position="1325"/>
    </location>
</feature>
<feature type="region of interest" description="Disordered" evidence="11">
    <location>
        <begin position="479"/>
        <end position="502"/>
    </location>
</feature>
<dbReference type="SUPFAM" id="SSF56112">
    <property type="entry name" value="Protein kinase-like (PK-like)"/>
    <property type="match status" value="1"/>
</dbReference>
<feature type="region of interest" description="Disordered" evidence="11">
    <location>
        <begin position="925"/>
        <end position="944"/>
    </location>
</feature>
<comment type="caution">
    <text evidence="15">The sequence shown here is derived from an EMBL/GenBank/DDBJ whole genome shotgun (WGS) entry which is preliminary data.</text>
</comment>
<dbReference type="FunFam" id="3.30.200.20:FF:001008">
    <property type="entry name" value="Serine/threonine-protein kinase cek1"/>
    <property type="match status" value="1"/>
</dbReference>
<feature type="domain" description="Protein kinase" evidence="12">
    <location>
        <begin position="760"/>
        <end position="1225"/>
    </location>
</feature>
<evidence type="ECO:0000313" key="15">
    <source>
        <dbReference type="EMBL" id="KAK5773745.1"/>
    </source>
</evidence>
<keyword evidence="16" id="KW-1185">Reference proteome</keyword>
<dbReference type="Proteomes" id="UP001306508">
    <property type="component" value="Unassembled WGS sequence"/>
</dbReference>
<keyword evidence="3" id="KW-0597">Phosphoprotein</keyword>
<keyword evidence="4" id="KW-0808">Transferase</keyword>
<evidence type="ECO:0000256" key="10">
    <source>
        <dbReference type="PROSITE-ProRule" id="PRU00169"/>
    </source>
</evidence>
<evidence type="ECO:0000256" key="5">
    <source>
        <dbReference type="ARBA" id="ARBA00022741"/>
    </source>
</evidence>
<feature type="compositionally biased region" description="Polar residues" evidence="11">
    <location>
        <begin position="1306"/>
        <end position="1318"/>
    </location>
</feature>
<evidence type="ECO:0000256" key="2">
    <source>
        <dbReference type="ARBA" id="ARBA00022527"/>
    </source>
</evidence>
<dbReference type="GO" id="GO:0005634">
    <property type="term" value="C:nucleus"/>
    <property type="evidence" value="ECO:0007669"/>
    <property type="project" value="TreeGrafter"/>
</dbReference>
<dbReference type="Gene3D" id="3.30.200.20">
    <property type="entry name" value="Phosphorylase Kinase, domain 1"/>
    <property type="match status" value="2"/>
</dbReference>
<dbReference type="PANTHER" id="PTHR24356:SF1">
    <property type="entry name" value="SERINE_THREONINE-PROTEIN KINASE GREATWALL"/>
    <property type="match status" value="1"/>
</dbReference>
<dbReference type="SMART" id="SM00133">
    <property type="entry name" value="S_TK_X"/>
    <property type="match status" value="1"/>
</dbReference>
<evidence type="ECO:0000259" key="12">
    <source>
        <dbReference type="PROSITE" id="PS50011"/>
    </source>
</evidence>
<feature type="region of interest" description="Disordered" evidence="11">
    <location>
        <begin position="1475"/>
        <end position="1500"/>
    </location>
</feature>
<dbReference type="EC" id="2.7.11.1" evidence="1"/>
<feature type="region of interest" description="Disordered" evidence="11">
    <location>
        <begin position="1423"/>
        <end position="1461"/>
    </location>
</feature>
<accession>A0AAN8A774</accession>
<evidence type="ECO:0000256" key="11">
    <source>
        <dbReference type="SAM" id="MobiDB-lite"/>
    </source>
</evidence>
<feature type="compositionally biased region" description="Low complexity" evidence="11">
    <location>
        <begin position="1435"/>
        <end position="1446"/>
    </location>
</feature>
<feature type="domain" description="AGC-kinase C-terminal" evidence="14">
    <location>
        <begin position="1226"/>
        <end position="1288"/>
    </location>
</feature>
<sequence length="1745" mass="195654">MDNVSTTSDKSNSSPTYEDYLKLATDPQSTVVLELDPNGIIQYISKQWLEIVSFKGNGNSHELPIWKPIKDLIKGDLNDKLVFERAMELMLQNDNISYTVTFTTLDDLIFEASGILILTDTKVPSHTMWIIKPFVDINPLGTANSNLTNQLYQINDPQFWKKLGYGATYLNDYLNEIVNSNIVNEIDLPPPRLELCRVCECFVPDWWLELHCQTCIVEHRIESIIQLLHDNLVDQLNLLTKLIDNNNDSSNNNNITNTITTTSTTITTTNNNNNQSILLEHFTYKGLPLEYKSASHVINIIYSLIQLCQWAININTSELILKYHKFNSNKTNGGITKNTTNHDHLMSFLKQNIDNYNNSEIPQESRENTGWSFEFSPNTKSNIKRIQLWENPLNNIDNQEVLQLDMNTNGLSLLINDTIQLAKEKVDAVVRLDNTMTYSWTIKNEINNDILKVINNQLEINSYELLNTKKELFSTELDGLNSTRGIDNTDDEKLPKLESPQPSKRKFFADSYLQNDDIPSLSTQPEVNKKINSNNNHLSHLSVPNSESPVPDIIAPKPISQKSSRSVTPSTQLDFEKNTDNIIVHPTIRQEDGSIIVHDMSIKNDRSDAVGSIVSNSDLKIETSNSNILKTTDLNNDNTTANISVPLQRIRNRISEPVIYSSNNMEKSENNNNTLYPKVFSTISLTPRRGSPLLIQRPNSIKAPLLLSEKSPLNSPFITGREFLTPEQYPNILNSPNQPLSPLLLATNHFKSPTPSIKDYDILKPISKGAYGSVYLARKKLTGEYFAIKVLKKSDMIAKNQVTNIKSERAIMMVQSEKSYVAKLFATFQNKENLFLVMEYLPGGDLAALIKMMGYLPDKWCKQYLSEIVCSVDDMHQEGIIHHDLKPDNLLIDSKGHIKLIDFGLSRAGLVKRHKVIYATDKPSSIISSNPSTPESTSSSNNFPYRVRKLSNSKQYMDSIDSSRQTPRSTSIIDPIYSIGNDIHSLKRTESQLSFSMIDVSRSSTPPPPTLLNSQTASVSTTSARTVTGGSHIDSSISTSGNVLIGNTSSEMENQTLAHNISTPERPRIGSIDSQELRINTVNSTASKININSINNSVSAAMSDLALFHPGNPKKNKRFFGTPDYLAPETIQGTGEDENCDWWSVGCIFFELLLGYPPFHASTPEKVFEKILTCDIQWPGFSSIEEEKEVISPEAKDLILKLLVTDPKKRLGSKGVEEIKNHPYLKDVDWKNVYEEEASFVPNIDNPEDTDYFDSRGVAFQDFDDDSPKHNEESRFEVENTSSLNQGTSISNSNLDVPEIQTSMIPNPSLQTDISSTPSSVKWKSLSASSPSYKEREGMRDMVNKPMNKLSISSVLESLSTDISTGPRNSTKSLSLAIPAHMRERRVSKLSESQTEFGSFSFRNLSALDKANKDAINRLKNEHMNEFSGHRRRSSGSQAGSSSDNSFGKARTGRLSINGSPAINSITRNIVKSDNSSIRSYSPDRSISLDQSITSRKGSNASVLENSMNINPLITNATNLHSNNSLYFSDTESPITAKFKSPLSPSYAALPQKTRSLQISSTKQRRSSSETGSETDDRLNAVSRVNFLRYRRRSQRRSGNANQEIGYQLDILLCEPIPIHRYRATKDLESLGCTVVSCGAGDELVSRATSGVKFDLIITTLRLKKLGSIDIVKLLRRTYGINSNTPVIAITNYYQEAYNSQAFDEVVEKPVDIEDLRRIIAKYALKKSQEEEDTIFSDNDDFHLT</sequence>
<evidence type="ECO:0000259" key="14">
    <source>
        <dbReference type="PROSITE" id="PS51285"/>
    </source>
</evidence>
<keyword evidence="2" id="KW-0723">Serine/threonine-protein kinase</keyword>
<keyword evidence="6" id="KW-0418">Kinase</keyword>
<dbReference type="EMBL" id="JAWIZZ010000071">
    <property type="protein sequence ID" value="KAK5773745.1"/>
    <property type="molecule type" value="Genomic_DNA"/>
</dbReference>
<dbReference type="InterPro" id="IPR000719">
    <property type="entry name" value="Prot_kinase_dom"/>
</dbReference>
<proteinExistence type="predicted"/>
<evidence type="ECO:0000256" key="8">
    <source>
        <dbReference type="ARBA" id="ARBA00047899"/>
    </source>
</evidence>
<keyword evidence="5" id="KW-0547">Nucleotide-binding</keyword>
<dbReference type="Pfam" id="PF00069">
    <property type="entry name" value="Pkinase"/>
    <property type="match status" value="2"/>
</dbReference>
<dbReference type="CDD" id="cd17546">
    <property type="entry name" value="REC_hyHK_CKI1_RcsC-like"/>
    <property type="match status" value="1"/>
</dbReference>
<evidence type="ECO:0000256" key="9">
    <source>
        <dbReference type="ARBA" id="ARBA00048679"/>
    </source>
</evidence>
<feature type="compositionally biased region" description="Basic and acidic residues" evidence="11">
    <location>
        <begin position="1266"/>
        <end position="1278"/>
    </location>
</feature>
<dbReference type="GO" id="GO:0000160">
    <property type="term" value="P:phosphorelay signal transduction system"/>
    <property type="evidence" value="ECO:0007669"/>
    <property type="project" value="InterPro"/>
</dbReference>
<dbReference type="InterPro" id="IPR001789">
    <property type="entry name" value="Sig_transdc_resp-reg_receiver"/>
</dbReference>
<name>A0AAN8A774_9SACH</name>
<gene>
    <name evidence="15" type="ORF">RI543_005057</name>
</gene>
<dbReference type="Gene3D" id="3.40.50.2300">
    <property type="match status" value="1"/>
</dbReference>
<dbReference type="InterPro" id="IPR011006">
    <property type="entry name" value="CheY-like_superfamily"/>
</dbReference>
<evidence type="ECO:0000256" key="6">
    <source>
        <dbReference type="ARBA" id="ARBA00022777"/>
    </source>
</evidence>
<dbReference type="FunFam" id="1.10.510.10:FF:000340">
    <property type="entry name" value="Serine threonine protein kinase"/>
    <property type="match status" value="1"/>
</dbReference>
<dbReference type="PROSITE" id="PS51285">
    <property type="entry name" value="AGC_KINASE_CTER"/>
    <property type="match status" value="1"/>
</dbReference>
<dbReference type="GO" id="GO:0006950">
    <property type="term" value="P:response to stress"/>
    <property type="evidence" value="ECO:0007669"/>
    <property type="project" value="UniProtKB-ARBA"/>
</dbReference>
<feature type="region of interest" description="Disordered" evidence="11">
    <location>
        <begin position="1263"/>
        <end position="1292"/>
    </location>
</feature>
<feature type="region of interest" description="Disordered" evidence="11">
    <location>
        <begin position="1554"/>
        <end position="1577"/>
    </location>
</feature>
<dbReference type="SUPFAM" id="SSF52172">
    <property type="entry name" value="CheY-like"/>
    <property type="match status" value="1"/>
</dbReference>
<comment type="catalytic activity">
    <reaction evidence="9">
        <text>L-seryl-[protein] + ATP = O-phospho-L-seryl-[protein] + ADP + H(+)</text>
        <dbReference type="Rhea" id="RHEA:17989"/>
        <dbReference type="Rhea" id="RHEA-COMP:9863"/>
        <dbReference type="Rhea" id="RHEA-COMP:11604"/>
        <dbReference type="ChEBI" id="CHEBI:15378"/>
        <dbReference type="ChEBI" id="CHEBI:29999"/>
        <dbReference type="ChEBI" id="CHEBI:30616"/>
        <dbReference type="ChEBI" id="CHEBI:83421"/>
        <dbReference type="ChEBI" id="CHEBI:456216"/>
        <dbReference type="EC" id="2.7.11.1"/>
    </reaction>
</comment>
<feature type="compositionally biased region" description="Low complexity" evidence="11">
    <location>
        <begin position="925"/>
        <end position="942"/>
    </location>
</feature>
<evidence type="ECO:0000313" key="16">
    <source>
        <dbReference type="Proteomes" id="UP001306508"/>
    </source>
</evidence>
<dbReference type="PANTHER" id="PTHR24356">
    <property type="entry name" value="SERINE/THREONINE-PROTEIN KINASE"/>
    <property type="match status" value="1"/>
</dbReference>
<dbReference type="GO" id="GO:0005524">
    <property type="term" value="F:ATP binding"/>
    <property type="evidence" value="ECO:0007669"/>
    <property type="project" value="UniProtKB-KW"/>
</dbReference>
<evidence type="ECO:0000256" key="7">
    <source>
        <dbReference type="ARBA" id="ARBA00022840"/>
    </source>
</evidence>
<dbReference type="SMART" id="SM00448">
    <property type="entry name" value="REC"/>
    <property type="match status" value="1"/>
</dbReference>
<dbReference type="PROSITE" id="PS50110">
    <property type="entry name" value="RESPONSE_REGULATORY"/>
    <property type="match status" value="1"/>
</dbReference>
<comment type="catalytic activity">
    <reaction evidence="8">
        <text>L-threonyl-[protein] + ATP = O-phospho-L-threonyl-[protein] + ADP + H(+)</text>
        <dbReference type="Rhea" id="RHEA:46608"/>
        <dbReference type="Rhea" id="RHEA-COMP:11060"/>
        <dbReference type="Rhea" id="RHEA-COMP:11605"/>
        <dbReference type="ChEBI" id="CHEBI:15378"/>
        <dbReference type="ChEBI" id="CHEBI:30013"/>
        <dbReference type="ChEBI" id="CHEBI:30616"/>
        <dbReference type="ChEBI" id="CHEBI:61977"/>
        <dbReference type="ChEBI" id="CHEBI:456216"/>
        <dbReference type="EC" id="2.7.11.1"/>
    </reaction>
</comment>
<dbReference type="PROSITE" id="PS50011">
    <property type="entry name" value="PROTEIN_KINASE_DOM"/>
    <property type="match status" value="1"/>
</dbReference>
<dbReference type="InterPro" id="IPR008271">
    <property type="entry name" value="Ser/Thr_kinase_AS"/>
</dbReference>
<protein>
    <recommendedName>
        <fullName evidence="1">non-specific serine/threonine protein kinase</fullName>
        <ecNumber evidence="1">2.7.11.1</ecNumber>
    </recommendedName>
</protein>
<comment type="caution">
    <text evidence="10">Lacks conserved residue(s) required for the propagation of feature annotation.</text>
</comment>
<dbReference type="InterPro" id="IPR050236">
    <property type="entry name" value="Ser_Thr_kinase_AGC"/>
</dbReference>
<evidence type="ECO:0000256" key="3">
    <source>
        <dbReference type="ARBA" id="ARBA00022553"/>
    </source>
</evidence>
<dbReference type="GO" id="GO:0004674">
    <property type="term" value="F:protein serine/threonine kinase activity"/>
    <property type="evidence" value="ECO:0007669"/>
    <property type="project" value="UniProtKB-KW"/>
</dbReference>
<dbReference type="PROSITE" id="PS00108">
    <property type="entry name" value="PROTEIN_KINASE_ST"/>
    <property type="match status" value="1"/>
</dbReference>
<dbReference type="InterPro" id="IPR000961">
    <property type="entry name" value="AGC-kinase_C"/>
</dbReference>
<organism evidence="15 16">
    <name type="scientific">Arxiozyma heterogenica</name>
    <dbReference type="NCBI Taxonomy" id="278026"/>
    <lineage>
        <taxon>Eukaryota</taxon>
        <taxon>Fungi</taxon>
        <taxon>Dikarya</taxon>
        <taxon>Ascomycota</taxon>
        <taxon>Saccharomycotina</taxon>
        <taxon>Saccharomycetes</taxon>
        <taxon>Saccharomycetales</taxon>
        <taxon>Saccharomycetaceae</taxon>
        <taxon>Arxiozyma</taxon>
    </lineage>
</organism>
<feature type="compositionally biased region" description="Polar residues" evidence="11">
    <location>
        <begin position="1279"/>
        <end position="1292"/>
    </location>
</feature>
<dbReference type="Gene3D" id="1.10.510.10">
    <property type="entry name" value="Transferase(Phosphotransferase) domain 1"/>
    <property type="match status" value="2"/>
</dbReference>
<dbReference type="SMART" id="SM00220">
    <property type="entry name" value="S_TKc"/>
    <property type="match status" value="1"/>
</dbReference>
<feature type="region of interest" description="Disordered" evidence="11">
    <location>
        <begin position="999"/>
        <end position="1019"/>
    </location>
</feature>